<evidence type="ECO:0000313" key="3">
    <source>
        <dbReference type="Proteomes" id="UP000339690"/>
    </source>
</evidence>
<reference evidence="2 3" key="1">
    <citation type="submission" date="2019-11" db="EMBL/GenBank/DDBJ databases">
        <title>Gracilibacillus salitolerans sp. nov., a moderate halophile isolated from a saline soil in northwest China.</title>
        <authorList>
            <person name="Gan L."/>
        </authorList>
    </citation>
    <scope>NUCLEOTIDE SEQUENCE [LARGE SCALE GENOMIC DNA]</scope>
    <source>
        <strain evidence="2 3">SCU50</strain>
    </source>
</reference>
<keyword evidence="3" id="KW-1185">Reference proteome</keyword>
<dbReference type="InterPro" id="IPR008490">
    <property type="entry name" value="Transposase_InsH_N"/>
</dbReference>
<protein>
    <recommendedName>
        <fullName evidence="1">Transposase InsH N-terminal domain-containing protein</fullName>
    </recommendedName>
</protein>
<dbReference type="EMBL" id="CP045915">
    <property type="protein sequence ID" value="QGH34162.1"/>
    <property type="molecule type" value="Genomic_DNA"/>
</dbReference>
<accession>A0A5Q2TJD4</accession>
<evidence type="ECO:0000313" key="2">
    <source>
        <dbReference type="EMBL" id="QGH34162.1"/>
    </source>
</evidence>
<feature type="domain" description="Transposase InsH N-terminal" evidence="1">
    <location>
        <begin position="20"/>
        <end position="65"/>
    </location>
</feature>
<dbReference type="KEGG" id="grc:GI584_09065"/>
<gene>
    <name evidence="2" type="ORF">GI584_09065</name>
</gene>
<dbReference type="Pfam" id="PF05598">
    <property type="entry name" value="DUF772"/>
    <property type="match status" value="1"/>
</dbReference>
<sequence>MINQQQSMTLSGCSELSDIVFPQDHMLRMMNDLIDFSFVYEELAHNYDQVNGRNAISPIRLLNAYC</sequence>
<evidence type="ECO:0000259" key="1">
    <source>
        <dbReference type="Pfam" id="PF05598"/>
    </source>
</evidence>
<dbReference type="AlphaFoldDB" id="A0A5Q2TJD4"/>
<organism evidence="2 3">
    <name type="scientific">Gracilibacillus salitolerans</name>
    <dbReference type="NCBI Taxonomy" id="2663022"/>
    <lineage>
        <taxon>Bacteria</taxon>
        <taxon>Bacillati</taxon>
        <taxon>Bacillota</taxon>
        <taxon>Bacilli</taxon>
        <taxon>Bacillales</taxon>
        <taxon>Bacillaceae</taxon>
        <taxon>Gracilibacillus</taxon>
    </lineage>
</organism>
<dbReference type="Proteomes" id="UP000339690">
    <property type="component" value="Chromosome"/>
</dbReference>
<name>A0A5Q2TJD4_9BACI</name>
<proteinExistence type="predicted"/>